<comment type="similarity">
    <text evidence="2 10">Belongs to the cytochrome c oxidase subunit 2 family.</text>
</comment>
<evidence type="ECO:0000256" key="3">
    <source>
        <dbReference type="ARBA" id="ARBA00022448"/>
    </source>
</evidence>
<dbReference type="PANTHER" id="PTHR22888:SF9">
    <property type="entry name" value="CYTOCHROME C OXIDASE SUBUNIT 2"/>
    <property type="match status" value="1"/>
</dbReference>
<proteinExistence type="inferred from homology"/>
<dbReference type="Gene3D" id="2.60.40.420">
    <property type="entry name" value="Cupredoxins - blue copper proteins"/>
    <property type="match status" value="1"/>
</dbReference>
<keyword evidence="8 12" id="KW-1133">Transmembrane helix</keyword>
<evidence type="ECO:0000256" key="1">
    <source>
        <dbReference type="ARBA" id="ARBA00004141"/>
    </source>
</evidence>
<name>A0ABQ1L2R2_9SPHI</name>
<dbReference type="EMBL" id="BMIK01000001">
    <property type="protein sequence ID" value="GGC16159.1"/>
    <property type="molecule type" value="Genomic_DNA"/>
</dbReference>
<evidence type="ECO:0000256" key="13">
    <source>
        <dbReference type="SAM" id="SignalP"/>
    </source>
</evidence>
<reference evidence="17" key="1">
    <citation type="journal article" date="2019" name="Int. J. Syst. Evol. Microbiol.">
        <title>The Global Catalogue of Microorganisms (GCM) 10K type strain sequencing project: providing services to taxonomists for standard genome sequencing and annotation.</title>
        <authorList>
            <consortium name="The Broad Institute Genomics Platform"/>
            <consortium name="The Broad Institute Genome Sequencing Center for Infectious Disease"/>
            <person name="Wu L."/>
            <person name="Ma J."/>
        </authorList>
    </citation>
    <scope>NUCLEOTIDE SEQUENCE [LARGE SCALE GENOMIC DNA]</scope>
    <source>
        <strain evidence="17">CGMCC 1.15342</strain>
    </source>
</reference>
<dbReference type="PROSITE" id="PS50999">
    <property type="entry name" value="COX2_TM"/>
    <property type="match status" value="1"/>
</dbReference>
<keyword evidence="3 10" id="KW-0813">Transport</keyword>
<protein>
    <recommendedName>
        <fullName evidence="11">Cytochrome c oxidase subunit 2</fullName>
        <ecNumber evidence="11">7.1.1.9</ecNumber>
    </recommendedName>
</protein>
<evidence type="ECO:0000256" key="11">
    <source>
        <dbReference type="RuleBase" id="RU004024"/>
    </source>
</evidence>
<evidence type="ECO:0000256" key="12">
    <source>
        <dbReference type="SAM" id="Phobius"/>
    </source>
</evidence>
<evidence type="ECO:0000256" key="10">
    <source>
        <dbReference type="RuleBase" id="RU000456"/>
    </source>
</evidence>
<keyword evidence="5 10" id="KW-0812">Transmembrane</keyword>
<keyword evidence="13" id="KW-0732">Signal</keyword>
<keyword evidence="11" id="KW-0186">Copper</keyword>
<dbReference type="PROSITE" id="PS50857">
    <property type="entry name" value="COX2_CUA"/>
    <property type="match status" value="1"/>
</dbReference>
<feature type="transmembrane region" description="Helical" evidence="12">
    <location>
        <begin position="231"/>
        <end position="251"/>
    </location>
</feature>
<dbReference type="PRINTS" id="PR01166">
    <property type="entry name" value="CYCOXIDASEII"/>
</dbReference>
<dbReference type="InterPro" id="IPR002429">
    <property type="entry name" value="CcO_II-like_C"/>
</dbReference>
<keyword evidence="11" id="KW-0479">Metal-binding</keyword>
<dbReference type="Proteomes" id="UP000597338">
    <property type="component" value="Unassembled WGS sequence"/>
</dbReference>
<dbReference type="Pfam" id="PF00116">
    <property type="entry name" value="COX2"/>
    <property type="match status" value="1"/>
</dbReference>
<comment type="cofactor">
    <cofactor evidence="11">
        <name>Cu cation</name>
        <dbReference type="ChEBI" id="CHEBI:23378"/>
    </cofactor>
    <text evidence="11">Binds a copper A center.</text>
</comment>
<dbReference type="InterPro" id="IPR008972">
    <property type="entry name" value="Cupredoxin"/>
</dbReference>
<evidence type="ECO:0000256" key="4">
    <source>
        <dbReference type="ARBA" id="ARBA00022660"/>
    </source>
</evidence>
<keyword evidence="4 10" id="KW-0679">Respiratory chain</keyword>
<evidence type="ECO:0000256" key="9">
    <source>
        <dbReference type="ARBA" id="ARBA00023136"/>
    </source>
</evidence>
<evidence type="ECO:0000259" key="14">
    <source>
        <dbReference type="PROSITE" id="PS50857"/>
    </source>
</evidence>
<dbReference type="SUPFAM" id="SSF49503">
    <property type="entry name" value="Cupredoxins"/>
    <property type="match status" value="1"/>
</dbReference>
<feature type="domain" description="Cytochrome oxidase subunit II copper A binding" evidence="14">
    <location>
        <begin position="263"/>
        <end position="415"/>
    </location>
</feature>
<dbReference type="Gene3D" id="1.10.287.90">
    <property type="match status" value="1"/>
</dbReference>
<gene>
    <name evidence="16" type="ORF">GCM10011386_04950</name>
</gene>
<dbReference type="EC" id="7.1.1.9" evidence="11"/>
<feature type="chain" id="PRO_5046380160" description="Cytochrome c oxidase subunit 2" evidence="13">
    <location>
        <begin position="30"/>
        <end position="448"/>
    </location>
</feature>
<feature type="domain" description="Cytochrome oxidase subunit II transmembrane region profile" evidence="15">
    <location>
        <begin position="163"/>
        <end position="258"/>
    </location>
</feature>
<dbReference type="Pfam" id="PF02790">
    <property type="entry name" value="COX2_TM"/>
    <property type="match status" value="1"/>
</dbReference>
<keyword evidence="6" id="KW-1278">Translocase</keyword>
<dbReference type="InterPro" id="IPR036257">
    <property type="entry name" value="Cyt_c_oxidase_su2_TM_sf"/>
</dbReference>
<feature type="transmembrane region" description="Helical" evidence="12">
    <location>
        <begin position="143"/>
        <end position="164"/>
    </location>
</feature>
<accession>A0ABQ1L2R2</accession>
<comment type="caution">
    <text evidence="16">The sequence shown here is derived from an EMBL/GenBank/DDBJ whole genome shotgun (WGS) entry which is preliminary data.</text>
</comment>
<evidence type="ECO:0000259" key="15">
    <source>
        <dbReference type="PROSITE" id="PS50999"/>
    </source>
</evidence>
<evidence type="ECO:0000256" key="6">
    <source>
        <dbReference type="ARBA" id="ARBA00022967"/>
    </source>
</evidence>
<feature type="transmembrane region" description="Helical" evidence="12">
    <location>
        <begin position="184"/>
        <end position="210"/>
    </location>
</feature>
<dbReference type="PANTHER" id="PTHR22888">
    <property type="entry name" value="CYTOCHROME C OXIDASE, SUBUNIT II"/>
    <property type="match status" value="1"/>
</dbReference>
<evidence type="ECO:0000256" key="7">
    <source>
        <dbReference type="ARBA" id="ARBA00022982"/>
    </source>
</evidence>
<dbReference type="InterPro" id="IPR045187">
    <property type="entry name" value="CcO_II"/>
</dbReference>
<dbReference type="InterPro" id="IPR011759">
    <property type="entry name" value="Cyt_c_oxidase_su2_TM_dom"/>
</dbReference>
<feature type="transmembrane region" description="Helical" evidence="12">
    <location>
        <begin position="101"/>
        <end position="122"/>
    </location>
</feature>
<evidence type="ECO:0000256" key="2">
    <source>
        <dbReference type="ARBA" id="ARBA00007866"/>
    </source>
</evidence>
<keyword evidence="9 12" id="KW-0472">Membrane</keyword>
<feature type="signal peptide" evidence="13">
    <location>
        <begin position="1"/>
        <end position="29"/>
    </location>
</feature>
<evidence type="ECO:0000313" key="16">
    <source>
        <dbReference type="EMBL" id="GGC16159.1"/>
    </source>
</evidence>
<dbReference type="SUPFAM" id="SSF81464">
    <property type="entry name" value="Cytochrome c oxidase subunit II-like, transmembrane region"/>
    <property type="match status" value="1"/>
</dbReference>
<keyword evidence="7 10" id="KW-0249">Electron transport</keyword>
<keyword evidence="17" id="KW-1185">Reference proteome</keyword>
<sequence>MGFIKHSKFKTVLTLAFVLGIALFNGAFAQDADTSAQVADTAVVAADTVGADTASASADTAATGADTAVAATPGGTSTSAAPAAEAADTGVNIDPQVYKNFFYGILLVLLICVLVGVIGKIIQVYELTRRMNGKDTTYYLYNFNAVLFLVALVLGLYGVYWSYVHHGGQSFREAVTEHGQRIDTMFIITTIICTIVLVVMHIGLFFFAYLYRARATRKAYFYPHNNTIEKIWTITPAIVLTILVLFGFFTWRSITNVPEEAQKNALHIEVVGEQFTWTVRYPGRDGQLGERNYRLTTPLNGLGMDFNDKKNWDDQLGSEIVLPVNRPVRVQIGSKDILHSFYMPDFRVQMNAVPGMKTYFQFTPTVTTEEMRDRLGDYKYDFVMLCAKICGGGHYNMQKKVRIVTEEEYQAWLNEQPYFFTEDLRKEFKVSQTKDEPTENKLLANVHE</sequence>
<organism evidence="16 17">
    <name type="scientific">Parapedobacter defluvii</name>
    <dbReference type="NCBI Taxonomy" id="2045106"/>
    <lineage>
        <taxon>Bacteria</taxon>
        <taxon>Pseudomonadati</taxon>
        <taxon>Bacteroidota</taxon>
        <taxon>Sphingobacteriia</taxon>
        <taxon>Sphingobacteriales</taxon>
        <taxon>Sphingobacteriaceae</taxon>
        <taxon>Parapedobacter</taxon>
    </lineage>
</organism>
<evidence type="ECO:0000256" key="5">
    <source>
        <dbReference type="ARBA" id="ARBA00022692"/>
    </source>
</evidence>
<evidence type="ECO:0000313" key="17">
    <source>
        <dbReference type="Proteomes" id="UP000597338"/>
    </source>
</evidence>
<comment type="function">
    <text evidence="11">Subunits I and II form the functional core of the enzyme complex. Electrons originating in cytochrome c are transferred via heme a and Cu(A) to the binuclear center formed by heme a3 and Cu(B).</text>
</comment>
<comment type="catalytic activity">
    <reaction evidence="11">
        <text>4 Fe(II)-[cytochrome c] + O2 + 8 H(+)(in) = 4 Fe(III)-[cytochrome c] + 2 H2O + 4 H(+)(out)</text>
        <dbReference type="Rhea" id="RHEA:11436"/>
        <dbReference type="Rhea" id="RHEA-COMP:10350"/>
        <dbReference type="Rhea" id="RHEA-COMP:14399"/>
        <dbReference type="ChEBI" id="CHEBI:15377"/>
        <dbReference type="ChEBI" id="CHEBI:15378"/>
        <dbReference type="ChEBI" id="CHEBI:15379"/>
        <dbReference type="ChEBI" id="CHEBI:29033"/>
        <dbReference type="ChEBI" id="CHEBI:29034"/>
        <dbReference type="EC" id="7.1.1.9"/>
    </reaction>
</comment>
<comment type="subcellular location">
    <subcellularLocation>
        <location evidence="10">Cell membrane</location>
        <topology evidence="10">Multi-pass membrane protein</topology>
    </subcellularLocation>
    <subcellularLocation>
        <location evidence="1">Membrane</location>
        <topology evidence="1">Multi-pass membrane protein</topology>
    </subcellularLocation>
</comment>
<evidence type="ECO:0000256" key="8">
    <source>
        <dbReference type="ARBA" id="ARBA00022989"/>
    </source>
</evidence>